<dbReference type="PANTHER" id="PTHR38686">
    <property type="entry name" value="APOLIPOPROTEIN N-ACYLTRANSFERASE"/>
    <property type="match status" value="1"/>
</dbReference>
<comment type="similarity">
    <text evidence="2 9">Belongs to the CN hydrolase family. Apolipoprotein N-acyltransferase subfamily.</text>
</comment>
<keyword evidence="12" id="KW-1185">Reference proteome</keyword>
<feature type="domain" description="CN hydrolase" evidence="10">
    <location>
        <begin position="249"/>
        <end position="500"/>
    </location>
</feature>
<keyword evidence="7 9" id="KW-0472">Membrane</keyword>
<dbReference type="EMBL" id="AZAC01000056">
    <property type="protein sequence ID" value="KIX11548.1"/>
    <property type="molecule type" value="Genomic_DNA"/>
</dbReference>
<dbReference type="InParanoid" id="A0A0D2HLV4"/>
<keyword evidence="4 9" id="KW-0808">Transferase</keyword>
<evidence type="ECO:0000256" key="7">
    <source>
        <dbReference type="ARBA" id="ARBA00023136"/>
    </source>
</evidence>
<organism evidence="11 12">
    <name type="scientific">Dethiosulfatarculus sandiegensis</name>
    <dbReference type="NCBI Taxonomy" id="1429043"/>
    <lineage>
        <taxon>Bacteria</taxon>
        <taxon>Pseudomonadati</taxon>
        <taxon>Thermodesulfobacteriota</taxon>
        <taxon>Desulfarculia</taxon>
        <taxon>Desulfarculales</taxon>
        <taxon>Desulfarculaceae</taxon>
        <taxon>Dethiosulfatarculus</taxon>
    </lineage>
</organism>
<evidence type="ECO:0000256" key="2">
    <source>
        <dbReference type="ARBA" id="ARBA00010065"/>
    </source>
</evidence>
<accession>A0A0D2HLV4</accession>
<dbReference type="PROSITE" id="PS50263">
    <property type="entry name" value="CN_HYDROLASE"/>
    <property type="match status" value="1"/>
</dbReference>
<comment type="function">
    <text evidence="9">Catalyzes the phospholipid dependent N-acylation of the N-terminal cysteine of apolipoprotein, the last step in lipoprotein maturation.</text>
</comment>
<comment type="catalytic activity">
    <reaction evidence="9">
        <text>N-terminal S-1,2-diacyl-sn-glyceryl-L-cysteinyl-[lipoprotein] + a glycerophospholipid = N-acyl-S-1,2-diacyl-sn-glyceryl-L-cysteinyl-[lipoprotein] + a 2-acyl-sn-glycero-3-phospholipid + H(+)</text>
        <dbReference type="Rhea" id="RHEA:48228"/>
        <dbReference type="Rhea" id="RHEA-COMP:14681"/>
        <dbReference type="Rhea" id="RHEA-COMP:14684"/>
        <dbReference type="ChEBI" id="CHEBI:15378"/>
        <dbReference type="ChEBI" id="CHEBI:136912"/>
        <dbReference type="ChEBI" id="CHEBI:140656"/>
        <dbReference type="ChEBI" id="CHEBI:140657"/>
        <dbReference type="ChEBI" id="CHEBI:140660"/>
        <dbReference type="EC" id="2.3.1.269"/>
    </reaction>
</comment>
<dbReference type="UniPathway" id="UPA00666"/>
<sequence>MILRQPKSRRKLDKVLSKTESRLPGKIEALAAFFSGIMLAGAFSPWDFWPLALVSLAPLLGLSSLLPPKKAMAAGLLFGLGRGLAQMYWLNVVITQYGGLPWAVSILLFGLLALYLALYPAAFAYFVSRTGKRGIPLLLSAPLAWAALEWIRSLLLTGFPWLPLANSLAFCPQLLQSAEWWGAPGLSAGLVMINALVMKGFFAFKDKGRICFSGLAWLLAGVIIVAGAWGLGQKRMDQIQSLAQKSPHIPVSVVQGDISIFDIQNPEKKVSVVQKHLALSGKEAEKIKKRPWLIVWSESAGPFYMLSEARPTLKVLEGARELGAYITLGTMGSVAVNGTYAPTNRSFLADPLGRPHGWYDKVHLVPFGEYVPWDNLLFFVRAIAALGRDFAPGEKGATLKAGPAVLGPLICYESIFSELALSQRRKGADLIINQTNDAWFGRTGASRQHLSHLVLRSVENRMSCARSANSGISGFIEPDGTVHQLTGLFTEAVQTRELPLLKINTFFTGHGDVFSKAAFGISLLLLLVTLRPGFRNKQEV</sequence>
<keyword evidence="6 9" id="KW-1133">Transmembrane helix</keyword>
<keyword evidence="3 9" id="KW-1003">Cell membrane</keyword>
<feature type="transmembrane region" description="Helical" evidence="9">
    <location>
        <begin position="210"/>
        <end position="231"/>
    </location>
</feature>
<dbReference type="GO" id="GO:0042158">
    <property type="term" value="P:lipoprotein biosynthetic process"/>
    <property type="evidence" value="ECO:0007669"/>
    <property type="project" value="UniProtKB-UniRule"/>
</dbReference>
<evidence type="ECO:0000256" key="9">
    <source>
        <dbReference type="HAMAP-Rule" id="MF_01148"/>
    </source>
</evidence>
<dbReference type="STRING" id="1429043.X474_24220"/>
<dbReference type="GO" id="GO:0005886">
    <property type="term" value="C:plasma membrane"/>
    <property type="evidence" value="ECO:0007669"/>
    <property type="project" value="UniProtKB-SubCell"/>
</dbReference>
<dbReference type="Pfam" id="PF00795">
    <property type="entry name" value="CN_hydrolase"/>
    <property type="match status" value="1"/>
</dbReference>
<evidence type="ECO:0000313" key="12">
    <source>
        <dbReference type="Proteomes" id="UP000032233"/>
    </source>
</evidence>
<name>A0A0D2HLV4_9BACT</name>
<feature type="transmembrane region" description="Helical" evidence="9">
    <location>
        <begin position="73"/>
        <end position="90"/>
    </location>
</feature>
<protein>
    <recommendedName>
        <fullName evidence="9">Apolipoprotein N-acyltransferase</fullName>
        <shortName evidence="9">ALP N-acyltransferase</shortName>
        <ecNumber evidence="9">2.3.1.269</ecNumber>
    </recommendedName>
</protein>
<comment type="subcellular location">
    <subcellularLocation>
        <location evidence="1 9">Cell membrane</location>
        <topology evidence="1 9">Multi-pass membrane protein</topology>
    </subcellularLocation>
</comment>
<dbReference type="HAMAP" id="MF_01148">
    <property type="entry name" value="Lnt"/>
    <property type="match status" value="1"/>
</dbReference>
<evidence type="ECO:0000256" key="6">
    <source>
        <dbReference type="ARBA" id="ARBA00022989"/>
    </source>
</evidence>
<evidence type="ECO:0000256" key="3">
    <source>
        <dbReference type="ARBA" id="ARBA00022475"/>
    </source>
</evidence>
<dbReference type="InterPro" id="IPR045378">
    <property type="entry name" value="LNT_N"/>
</dbReference>
<feature type="transmembrane region" description="Helical" evidence="9">
    <location>
        <begin position="181"/>
        <end position="198"/>
    </location>
</feature>
<dbReference type="GO" id="GO:0016410">
    <property type="term" value="F:N-acyltransferase activity"/>
    <property type="evidence" value="ECO:0007669"/>
    <property type="project" value="UniProtKB-UniRule"/>
</dbReference>
<dbReference type="Gene3D" id="3.60.110.10">
    <property type="entry name" value="Carbon-nitrogen hydrolase"/>
    <property type="match status" value="1"/>
</dbReference>
<dbReference type="InterPro" id="IPR003010">
    <property type="entry name" value="C-N_Hydrolase"/>
</dbReference>
<comment type="caution">
    <text evidence="11">The sequence shown here is derived from an EMBL/GenBank/DDBJ whole genome shotgun (WGS) entry which is preliminary data.</text>
</comment>
<evidence type="ECO:0000256" key="4">
    <source>
        <dbReference type="ARBA" id="ARBA00022679"/>
    </source>
</evidence>
<gene>
    <name evidence="9" type="primary">lnt</name>
    <name evidence="11" type="ORF">X474_24220</name>
</gene>
<dbReference type="PATRIC" id="fig|1429043.3.peg.5121"/>
<keyword evidence="5 9" id="KW-0812">Transmembrane</keyword>
<dbReference type="PANTHER" id="PTHR38686:SF1">
    <property type="entry name" value="APOLIPOPROTEIN N-ACYLTRANSFERASE"/>
    <property type="match status" value="1"/>
</dbReference>
<dbReference type="InterPro" id="IPR004563">
    <property type="entry name" value="Apolipo_AcylTrfase"/>
</dbReference>
<comment type="pathway">
    <text evidence="9">Protein modification; lipoprotein biosynthesis (N-acyl transfer).</text>
</comment>
<dbReference type="EC" id="2.3.1.269" evidence="9"/>
<reference evidence="11 12" key="1">
    <citation type="submission" date="2013-11" db="EMBL/GenBank/DDBJ databases">
        <title>Metagenomic analysis of a methanogenic consortium involved in long chain n-alkane degradation.</title>
        <authorList>
            <person name="Davidova I.A."/>
            <person name="Callaghan A.V."/>
            <person name="Wawrik B."/>
            <person name="Pruitt S."/>
            <person name="Marks C."/>
            <person name="Duncan K.E."/>
            <person name="Suflita J.M."/>
        </authorList>
    </citation>
    <scope>NUCLEOTIDE SEQUENCE [LARGE SCALE GENOMIC DNA]</scope>
    <source>
        <strain evidence="11 12">SPR</strain>
    </source>
</reference>
<dbReference type="Proteomes" id="UP000032233">
    <property type="component" value="Unassembled WGS sequence"/>
</dbReference>
<evidence type="ECO:0000313" key="11">
    <source>
        <dbReference type="EMBL" id="KIX11548.1"/>
    </source>
</evidence>
<feature type="transmembrane region" description="Helical" evidence="9">
    <location>
        <begin position="48"/>
        <end position="66"/>
    </location>
</feature>
<dbReference type="FunCoup" id="A0A0D2HLV4">
    <property type="interactions" value="353"/>
</dbReference>
<keyword evidence="8 9" id="KW-0012">Acyltransferase</keyword>
<feature type="transmembrane region" description="Helical" evidence="9">
    <location>
        <begin position="102"/>
        <end position="126"/>
    </location>
</feature>
<evidence type="ECO:0000256" key="1">
    <source>
        <dbReference type="ARBA" id="ARBA00004651"/>
    </source>
</evidence>
<dbReference type="AlphaFoldDB" id="A0A0D2HLV4"/>
<proteinExistence type="inferred from homology"/>
<evidence type="ECO:0000259" key="10">
    <source>
        <dbReference type="PROSITE" id="PS50263"/>
    </source>
</evidence>
<dbReference type="Pfam" id="PF20154">
    <property type="entry name" value="LNT_N"/>
    <property type="match status" value="1"/>
</dbReference>
<evidence type="ECO:0000256" key="5">
    <source>
        <dbReference type="ARBA" id="ARBA00022692"/>
    </source>
</evidence>
<evidence type="ECO:0000256" key="8">
    <source>
        <dbReference type="ARBA" id="ARBA00023315"/>
    </source>
</evidence>
<dbReference type="SUPFAM" id="SSF56317">
    <property type="entry name" value="Carbon-nitrogen hydrolase"/>
    <property type="match status" value="1"/>
</dbReference>
<feature type="transmembrane region" description="Helical" evidence="9">
    <location>
        <begin position="138"/>
        <end position="161"/>
    </location>
</feature>
<dbReference type="NCBIfam" id="TIGR00546">
    <property type="entry name" value="lnt"/>
    <property type="match status" value="1"/>
</dbReference>
<feature type="transmembrane region" description="Helical" evidence="9">
    <location>
        <begin position="21"/>
        <end position="42"/>
    </location>
</feature>
<dbReference type="CDD" id="cd07571">
    <property type="entry name" value="ALP_N-acyl_transferase"/>
    <property type="match status" value="1"/>
</dbReference>
<dbReference type="InterPro" id="IPR036526">
    <property type="entry name" value="C-N_Hydrolase_sf"/>
</dbReference>